<reference evidence="4 5" key="1">
    <citation type="submission" date="2021-12" db="EMBL/GenBank/DDBJ databases">
        <title>Genome sequencing of bacteria with rrn-lacking chromosome and rrn-plasmid.</title>
        <authorList>
            <person name="Anda M."/>
            <person name="Iwasaki W."/>
        </authorList>
    </citation>
    <scope>NUCLEOTIDE SEQUENCE [LARGE SCALE GENOMIC DNA]</scope>
    <source>
        <strain evidence="4 5">NBRC 15940</strain>
    </source>
</reference>
<dbReference type="Pfam" id="PF00440">
    <property type="entry name" value="TetR_N"/>
    <property type="match status" value="1"/>
</dbReference>
<evidence type="ECO:0000313" key="4">
    <source>
        <dbReference type="EMBL" id="GJM63770.1"/>
    </source>
</evidence>
<dbReference type="EMBL" id="BQKE01000003">
    <property type="protein sequence ID" value="GJM63770.1"/>
    <property type="molecule type" value="Genomic_DNA"/>
</dbReference>
<feature type="domain" description="HTH tetR-type" evidence="3">
    <location>
        <begin position="6"/>
        <end position="66"/>
    </location>
</feature>
<dbReference type="SUPFAM" id="SSF46689">
    <property type="entry name" value="Homeodomain-like"/>
    <property type="match status" value="1"/>
</dbReference>
<keyword evidence="5" id="KW-1185">Reference proteome</keyword>
<organism evidence="4 5">
    <name type="scientific">Persicobacter diffluens</name>
    <dbReference type="NCBI Taxonomy" id="981"/>
    <lineage>
        <taxon>Bacteria</taxon>
        <taxon>Pseudomonadati</taxon>
        <taxon>Bacteroidota</taxon>
        <taxon>Cytophagia</taxon>
        <taxon>Cytophagales</taxon>
        <taxon>Persicobacteraceae</taxon>
        <taxon>Persicobacter</taxon>
    </lineage>
</organism>
<dbReference type="InterPro" id="IPR001647">
    <property type="entry name" value="HTH_TetR"/>
</dbReference>
<dbReference type="InterPro" id="IPR023772">
    <property type="entry name" value="DNA-bd_HTH_TetR-type_CS"/>
</dbReference>
<dbReference type="RefSeq" id="WP_338238889.1">
    <property type="nucleotide sequence ID" value="NZ_BQKE01000003.1"/>
</dbReference>
<dbReference type="InterPro" id="IPR050624">
    <property type="entry name" value="HTH-type_Tx_Regulator"/>
</dbReference>
<evidence type="ECO:0000256" key="2">
    <source>
        <dbReference type="PROSITE-ProRule" id="PRU00335"/>
    </source>
</evidence>
<sequence>MKIVEKDNRKNIIQTAIGLFEKKGLAEVSLNEVIKTSGLSKGTFYHYFKNKEELTEACLLDFWEKQAEGWQNFPFESISVKEAMDFLKGEYVRFFRDYNNKEDKSFEFYSNTLFSAQKYPQVHYTIKKFFADYIKGFTTTIERDQQQGILRNDIPAGIMAHQILSTTEGFAIIAANDFYEEPASLLESIFENLYKSMTHEN</sequence>
<dbReference type="InterPro" id="IPR036271">
    <property type="entry name" value="Tet_transcr_reg_TetR-rel_C_sf"/>
</dbReference>
<evidence type="ECO:0000259" key="3">
    <source>
        <dbReference type="PROSITE" id="PS50977"/>
    </source>
</evidence>
<protein>
    <recommendedName>
        <fullName evidence="3">HTH tetR-type domain-containing protein</fullName>
    </recommendedName>
</protein>
<evidence type="ECO:0000313" key="5">
    <source>
        <dbReference type="Proteomes" id="UP001310022"/>
    </source>
</evidence>
<name>A0AAN4W495_9BACT</name>
<dbReference type="PANTHER" id="PTHR43479">
    <property type="entry name" value="ACREF/ENVCD OPERON REPRESSOR-RELATED"/>
    <property type="match status" value="1"/>
</dbReference>
<dbReference type="PANTHER" id="PTHR43479:SF11">
    <property type="entry name" value="ACREF_ENVCD OPERON REPRESSOR-RELATED"/>
    <property type="match status" value="1"/>
</dbReference>
<dbReference type="GO" id="GO:0003677">
    <property type="term" value="F:DNA binding"/>
    <property type="evidence" value="ECO:0007669"/>
    <property type="project" value="UniProtKB-UniRule"/>
</dbReference>
<dbReference type="Gene3D" id="1.10.357.10">
    <property type="entry name" value="Tetracycline Repressor, domain 2"/>
    <property type="match status" value="1"/>
</dbReference>
<dbReference type="SUPFAM" id="SSF48498">
    <property type="entry name" value="Tetracyclin repressor-like, C-terminal domain"/>
    <property type="match status" value="1"/>
</dbReference>
<keyword evidence="1 2" id="KW-0238">DNA-binding</keyword>
<gene>
    <name evidence="4" type="ORF">PEDI_43220</name>
</gene>
<evidence type="ECO:0000256" key="1">
    <source>
        <dbReference type="ARBA" id="ARBA00023125"/>
    </source>
</evidence>
<dbReference type="AlphaFoldDB" id="A0AAN4W495"/>
<dbReference type="PROSITE" id="PS01081">
    <property type="entry name" value="HTH_TETR_1"/>
    <property type="match status" value="1"/>
</dbReference>
<comment type="caution">
    <text evidence="4">The sequence shown here is derived from an EMBL/GenBank/DDBJ whole genome shotgun (WGS) entry which is preliminary data.</text>
</comment>
<proteinExistence type="predicted"/>
<dbReference type="PRINTS" id="PR00455">
    <property type="entry name" value="HTHTETR"/>
</dbReference>
<accession>A0AAN4W495</accession>
<dbReference type="PROSITE" id="PS50977">
    <property type="entry name" value="HTH_TETR_2"/>
    <property type="match status" value="1"/>
</dbReference>
<feature type="DNA-binding region" description="H-T-H motif" evidence="2">
    <location>
        <begin position="29"/>
        <end position="48"/>
    </location>
</feature>
<dbReference type="Proteomes" id="UP001310022">
    <property type="component" value="Unassembled WGS sequence"/>
</dbReference>
<dbReference type="InterPro" id="IPR009057">
    <property type="entry name" value="Homeodomain-like_sf"/>
</dbReference>